<dbReference type="EMBL" id="JABEND010000006">
    <property type="protein sequence ID" value="NNG36340.1"/>
    <property type="molecule type" value="Genomic_DNA"/>
</dbReference>
<protein>
    <recommendedName>
        <fullName evidence="6">NlpC/P60 domain-containing protein</fullName>
    </recommendedName>
</protein>
<keyword evidence="3" id="KW-0378">Hydrolase</keyword>
<organism evidence="7 8">
    <name type="scientific">Nakamurella aerolata</name>
    <dbReference type="NCBI Taxonomy" id="1656892"/>
    <lineage>
        <taxon>Bacteria</taxon>
        <taxon>Bacillati</taxon>
        <taxon>Actinomycetota</taxon>
        <taxon>Actinomycetes</taxon>
        <taxon>Nakamurellales</taxon>
        <taxon>Nakamurellaceae</taxon>
        <taxon>Nakamurella</taxon>
    </lineage>
</organism>
<accession>A0A849ACY1</accession>
<dbReference type="SUPFAM" id="SSF54001">
    <property type="entry name" value="Cysteine proteinases"/>
    <property type="match status" value="1"/>
</dbReference>
<dbReference type="PROSITE" id="PS51935">
    <property type="entry name" value="NLPC_P60"/>
    <property type="match status" value="1"/>
</dbReference>
<dbReference type="InterPro" id="IPR051202">
    <property type="entry name" value="Peptidase_C40"/>
</dbReference>
<evidence type="ECO:0000259" key="6">
    <source>
        <dbReference type="PROSITE" id="PS51935"/>
    </source>
</evidence>
<feature type="chain" id="PRO_5032699625" description="NlpC/P60 domain-containing protein" evidence="5">
    <location>
        <begin position="22"/>
        <end position="291"/>
    </location>
</feature>
<dbReference type="PANTHER" id="PTHR47053">
    <property type="entry name" value="MUREIN DD-ENDOPEPTIDASE MEPH-RELATED"/>
    <property type="match status" value="1"/>
</dbReference>
<keyword evidence="5" id="KW-0732">Signal</keyword>
<dbReference type="Pfam" id="PF00877">
    <property type="entry name" value="NLPC_P60"/>
    <property type="match status" value="1"/>
</dbReference>
<reference evidence="7 8" key="1">
    <citation type="submission" date="2020-05" db="EMBL/GenBank/DDBJ databases">
        <title>Nakamurella sp. DB0629 isolated from air conditioner.</title>
        <authorList>
            <person name="Kim D.H."/>
            <person name="Kim D.-U."/>
        </authorList>
    </citation>
    <scope>NUCLEOTIDE SEQUENCE [LARGE SCALE GENOMIC DNA]</scope>
    <source>
        <strain evidence="7 8">DB0629</strain>
    </source>
</reference>
<dbReference type="InterPro" id="IPR000064">
    <property type="entry name" value="NLP_P60_dom"/>
</dbReference>
<dbReference type="GO" id="GO:0008234">
    <property type="term" value="F:cysteine-type peptidase activity"/>
    <property type="evidence" value="ECO:0007669"/>
    <property type="project" value="UniProtKB-KW"/>
</dbReference>
<feature type="domain" description="NlpC/P60" evidence="6">
    <location>
        <begin position="42"/>
        <end position="180"/>
    </location>
</feature>
<evidence type="ECO:0000256" key="1">
    <source>
        <dbReference type="ARBA" id="ARBA00007074"/>
    </source>
</evidence>
<evidence type="ECO:0000256" key="2">
    <source>
        <dbReference type="ARBA" id="ARBA00022670"/>
    </source>
</evidence>
<evidence type="ECO:0000256" key="4">
    <source>
        <dbReference type="ARBA" id="ARBA00022807"/>
    </source>
</evidence>
<keyword evidence="8" id="KW-1185">Reference proteome</keyword>
<dbReference type="InterPro" id="IPR038765">
    <property type="entry name" value="Papain-like_cys_pep_sf"/>
</dbReference>
<dbReference type="AlphaFoldDB" id="A0A849ACY1"/>
<evidence type="ECO:0000313" key="7">
    <source>
        <dbReference type="EMBL" id="NNG36340.1"/>
    </source>
</evidence>
<keyword evidence="2" id="KW-0645">Protease</keyword>
<evidence type="ECO:0000313" key="8">
    <source>
        <dbReference type="Proteomes" id="UP000562984"/>
    </source>
</evidence>
<gene>
    <name evidence="7" type="ORF">HKD39_11580</name>
</gene>
<dbReference type="RefSeq" id="WP_171200041.1">
    <property type="nucleotide sequence ID" value="NZ_JABEND010000006.1"/>
</dbReference>
<evidence type="ECO:0000256" key="5">
    <source>
        <dbReference type="SAM" id="SignalP"/>
    </source>
</evidence>
<comment type="similarity">
    <text evidence="1">Belongs to the peptidase C40 family.</text>
</comment>
<dbReference type="GO" id="GO:0006508">
    <property type="term" value="P:proteolysis"/>
    <property type="evidence" value="ECO:0007669"/>
    <property type="project" value="UniProtKB-KW"/>
</dbReference>
<comment type="caution">
    <text evidence="7">The sequence shown here is derived from an EMBL/GenBank/DDBJ whole genome shotgun (WGS) entry which is preliminary data.</text>
</comment>
<name>A0A849ACY1_9ACTN</name>
<sequence>MRRRLLSAVLTLLVVPTTATLSPALVPTAGPGVTVAAAASAHPKLDATLAAAKRATTMNAAYRYGGGHGPTPNSSPANTDCSGFTRWAYYQGFRYDIGAGSAESVRTSGRFTKTSSPQPGDLAFFGSGGRGPATHVGIYAGRNAAGVPTLIHNSTPGTVVHTSTFSSYYTSRLIGYYHLTAVADKPAAPAKRGTSVAIAVNDSTLRPGQAGTVNVGLRSGTARVPRQQVKLYQLVGGQWMLGATGTTNAIGNYAFRIYGAKTAASYRATFAGSAGYLPSASSAVRITVASR</sequence>
<feature type="signal peptide" evidence="5">
    <location>
        <begin position="1"/>
        <end position="21"/>
    </location>
</feature>
<dbReference type="Gene3D" id="3.90.1720.10">
    <property type="entry name" value="endopeptidase domain like (from Nostoc punctiforme)"/>
    <property type="match status" value="1"/>
</dbReference>
<proteinExistence type="inferred from homology"/>
<keyword evidence="4" id="KW-0788">Thiol protease</keyword>
<evidence type="ECO:0000256" key="3">
    <source>
        <dbReference type="ARBA" id="ARBA00022801"/>
    </source>
</evidence>
<dbReference type="PANTHER" id="PTHR47053:SF1">
    <property type="entry name" value="MUREIN DD-ENDOPEPTIDASE MEPH-RELATED"/>
    <property type="match status" value="1"/>
</dbReference>
<dbReference type="Proteomes" id="UP000562984">
    <property type="component" value="Unassembled WGS sequence"/>
</dbReference>